<evidence type="ECO:0000313" key="1">
    <source>
        <dbReference type="EMBL" id="KAF2137757.1"/>
    </source>
</evidence>
<dbReference type="EMBL" id="ML995500">
    <property type="protein sequence ID" value="KAF2137757.1"/>
    <property type="molecule type" value="Genomic_DNA"/>
</dbReference>
<gene>
    <name evidence="1" type="ORF">K452DRAFT_321604</name>
</gene>
<dbReference type="RefSeq" id="XP_033393472.1">
    <property type="nucleotide sequence ID" value="XM_033544414.1"/>
</dbReference>
<accession>A0A6A6B473</accession>
<dbReference type="OrthoDB" id="3350591at2759"/>
<reference evidence="1" key="1">
    <citation type="journal article" date="2020" name="Stud. Mycol.">
        <title>101 Dothideomycetes genomes: a test case for predicting lifestyles and emergence of pathogens.</title>
        <authorList>
            <person name="Haridas S."/>
            <person name="Albert R."/>
            <person name="Binder M."/>
            <person name="Bloem J."/>
            <person name="Labutti K."/>
            <person name="Salamov A."/>
            <person name="Andreopoulos B."/>
            <person name="Baker S."/>
            <person name="Barry K."/>
            <person name="Bills G."/>
            <person name="Bluhm B."/>
            <person name="Cannon C."/>
            <person name="Castanera R."/>
            <person name="Culley D."/>
            <person name="Daum C."/>
            <person name="Ezra D."/>
            <person name="Gonzalez J."/>
            <person name="Henrissat B."/>
            <person name="Kuo A."/>
            <person name="Liang C."/>
            <person name="Lipzen A."/>
            <person name="Lutzoni F."/>
            <person name="Magnuson J."/>
            <person name="Mondo S."/>
            <person name="Nolan M."/>
            <person name="Ohm R."/>
            <person name="Pangilinan J."/>
            <person name="Park H.-J."/>
            <person name="Ramirez L."/>
            <person name="Alfaro M."/>
            <person name="Sun H."/>
            <person name="Tritt A."/>
            <person name="Yoshinaga Y."/>
            <person name="Zwiers L.-H."/>
            <person name="Turgeon B."/>
            <person name="Goodwin S."/>
            <person name="Spatafora J."/>
            <person name="Crous P."/>
            <person name="Grigoriev I."/>
        </authorList>
    </citation>
    <scope>NUCLEOTIDE SEQUENCE</scope>
    <source>
        <strain evidence="1">CBS 121167</strain>
    </source>
</reference>
<dbReference type="GeneID" id="54301910"/>
<sequence>MSSDIPEYWSEEMPFVDVEDPESWLKETEGTLFTSEHWYAREAEELEDLRESETFRMLEALVQQPDVSPEDAVQHLVDRILNALKPDNGYEFLPCDGIAICTIEVAIRTSPEKQRKLIDMLLLLQDTTVINPATGAPVIVEHDSINLGVAFRDLPSFGYILTDNVNAHSMDKPAHLPEVEQHWVNHMTFLAQVSAAEVRTDIRSICGSCKALKSLTIEWGSMPIDNSDIDIEVFGPAFSIQRDSLEHLVIDMSNCFLNPVIPKPIGSLKSLHRLKSLEVNAVFLTGVERQDKEPSYALLADVLPQSLEVLRINPNSQGVNNSLWWVFPHYLTALHDWLFALVSICAGGSLPKLGRIELRPNLRPFGVIPYAHDNSPLLEALEFRLLTNHATLNNLCTRFSKCNIELLVE</sequence>
<proteinExistence type="predicted"/>
<dbReference type="InterPro" id="IPR022085">
    <property type="entry name" value="OpdG"/>
</dbReference>
<dbReference type="AlphaFoldDB" id="A0A6A6B473"/>
<protein>
    <submittedName>
        <fullName evidence="1">Uncharacterized protein</fullName>
    </submittedName>
</protein>
<organism evidence="1 2">
    <name type="scientific">Aplosporella prunicola CBS 121167</name>
    <dbReference type="NCBI Taxonomy" id="1176127"/>
    <lineage>
        <taxon>Eukaryota</taxon>
        <taxon>Fungi</taxon>
        <taxon>Dikarya</taxon>
        <taxon>Ascomycota</taxon>
        <taxon>Pezizomycotina</taxon>
        <taxon>Dothideomycetes</taxon>
        <taxon>Dothideomycetes incertae sedis</taxon>
        <taxon>Botryosphaeriales</taxon>
        <taxon>Aplosporellaceae</taxon>
        <taxon>Aplosporella</taxon>
    </lineage>
</organism>
<dbReference type="Pfam" id="PF12311">
    <property type="entry name" value="DUF3632"/>
    <property type="match status" value="1"/>
</dbReference>
<keyword evidence="2" id="KW-1185">Reference proteome</keyword>
<evidence type="ECO:0000313" key="2">
    <source>
        <dbReference type="Proteomes" id="UP000799438"/>
    </source>
</evidence>
<name>A0A6A6B473_9PEZI</name>
<dbReference type="Proteomes" id="UP000799438">
    <property type="component" value="Unassembled WGS sequence"/>
</dbReference>